<dbReference type="AlphaFoldDB" id="A0A418SVY8"/>
<evidence type="ECO:0000313" key="2">
    <source>
        <dbReference type="Proteomes" id="UP000284202"/>
    </source>
</evidence>
<proteinExistence type="predicted"/>
<name>A0A418SVY8_9RHOB</name>
<keyword evidence="2" id="KW-1185">Reference proteome</keyword>
<gene>
    <name evidence="1" type="ORF">D3P04_12170</name>
</gene>
<accession>A0A418SVY8</accession>
<reference evidence="2" key="1">
    <citation type="submission" date="2018-09" db="EMBL/GenBank/DDBJ databases">
        <title>Acidovorax cavernicola nov. sp. isolated from Gruta de las Maravillas (Aracena, Spain).</title>
        <authorList>
            <person name="Jurado V."/>
            <person name="Gutierrez-Patricio S."/>
            <person name="Gonzalez-Pimentel J.L."/>
            <person name="Miller A.Z."/>
            <person name="Laiz L."/>
            <person name="Saiz-Jimenez C."/>
        </authorList>
    </citation>
    <scope>NUCLEOTIDE SEQUENCE [LARGE SCALE GENOMIC DNA]</scope>
    <source>
        <strain evidence="2">1011MAR3C25</strain>
    </source>
</reference>
<dbReference type="Proteomes" id="UP000284202">
    <property type="component" value="Unassembled WGS sequence"/>
</dbReference>
<organism evidence="1 2">
    <name type="scientific">Paracoccus onubensis</name>
    <dbReference type="NCBI Taxonomy" id="1675788"/>
    <lineage>
        <taxon>Bacteria</taxon>
        <taxon>Pseudomonadati</taxon>
        <taxon>Pseudomonadota</taxon>
        <taxon>Alphaproteobacteria</taxon>
        <taxon>Rhodobacterales</taxon>
        <taxon>Paracoccaceae</taxon>
        <taxon>Paracoccus</taxon>
    </lineage>
</organism>
<comment type="caution">
    <text evidence="1">The sequence shown here is derived from an EMBL/GenBank/DDBJ whole genome shotgun (WGS) entry which is preliminary data.</text>
</comment>
<sequence length="75" mass="8737">MMIFYPETIPTFDFLHGRVMSVSDIGSRKIFQIPIALQRLGNSRVTKSKLDACGIFDYDSPEIDEEVRKRIDLEW</sequence>
<protein>
    <submittedName>
        <fullName evidence="1">Uncharacterized protein</fullName>
    </submittedName>
</protein>
<evidence type="ECO:0000313" key="1">
    <source>
        <dbReference type="EMBL" id="RJE85038.1"/>
    </source>
</evidence>
<dbReference type="EMBL" id="QZCG01000007">
    <property type="protein sequence ID" value="RJE85038.1"/>
    <property type="molecule type" value="Genomic_DNA"/>
</dbReference>